<organism evidence="9">
    <name type="scientific">uncultured Bacteroidota bacterium</name>
    <dbReference type="NCBI Taxonomy" id="152509"/>
    <lineage>
        <taxon>Bacteria</taxon>
        <taxon>Pseudomonadati</taxon>
        <taxon>Bacteroidota</taxon>
        <taxon>environmental samples</taxon>
    </lineage>
</organism>
<feature type="active site" description="Proton donor" evidence="8">
    <location>
        <position position="36"/>
    </location>
</feature>
<accession>H5SIM7</accession>
<evidence type="ECO:0000256" key="3">
    <source>
        <dbReference type="ARBA" id="ARBA00022598"/>
    </source>
</evidence>
<name>H5SIM7_9BACT</name>
<comment type="catalytic activity">
    <reaction evidence="7 8">
        <text>(R)-pantoate + beta-alanine + ATP = (R)-pantothenate + AMP + diphosphate + H(+)</text>
        <dbReference type="Rhea" id="RHEA:10912"/>
        <dbReference type="ChEBI" id="CHEBI:15378"/>
        <dbReference type="ChEBI" id="CHEBI:15980"/>
        <dbReference type="ChEBI" id="CHEBI:29032"/>
        <dbReference type="ChEBI" id="CHEBI:30616"/>
        <dbReference type="ChEBI" id="CHEBI:33019"/>
        <dbReference type="ChEBI" id="CHEBI:57966"/>
        <dbReference type="ChEBI" id="CHEBI:456215"/>
        <dbReference type="EC" id="6.3.2.1"/>
    </reaction>
</comment>
<feature type="binding site" evidence="8">
    <location>
        <position position="60"/>
    </location>
    <ligand>
        <name>(R)-pantoate</name>
        <dbReference type="ChEBI" id="CHEBI:15980"/>
    </ligand>
</feature>
<comment type="similarity">
    <text evidence="2 8">Belongs to the pantothenate synthetase family.</text>
</comment>
<feature type="binding site" evidence="8">
    <location>
        <begin position="29"/>
        <end position="36"/>
    </location>
    <ligand>
        <name>ATP</name>
        <dbReference type="ChEBI" id="CHEBI:30616"/>
    </ligand>
</feature>
<comment type="subcellular location">
    <subcellularLocation>
        <location evidence="8">Cytoplasm</location>
    </subcellularLocation>
</comment>
<comment type="subunit">
    <text evidence="8">Homodimer.</text>
</comment>
<dbReference type="NCBIfam" id="TIGR00018">
    <property type="entry name" value="panC"/>
    <property type="match status" value="1"/>
</dbReference>
<dbReference type="SUPFAM" id="SSF52374">
    <property type="entry name" value="Nucleotidylyl transferase"/>
    <property type="match status" value="1"/>
</dbReference>
<dbReference type="Gene3D" id="3.40.50.620">
    <property type="entry name" value="HUPs"/>
    <property type="match status" value="1"/>
</dbReference>
<dbReference type="GO" id="GO:0015940">
    <property type="term" value="P:pantothenate biosynthetic process"/>
    <property type="evidence" value="ECO:0007669"/>
    <property type="project" value="UniProtKB-UniRule"/>
</dbReference>
<evidence type="ECO:0000256" key="5">
    <source>
        <dbReference type="ARBA" id="ARBA00022741"/>
    </source>
</evidence>
<dbReference type="PANTHER" id="PTHR21299">
    <property type="entry name" value="CYTIDYLATE KINASE/PANTOATE-BETA-ALANINE LIGASE"/>
    <property type="match status" value="1"/>
</dbReference>
<keyword evidence="8" id="KW-0963">Cytoplasm</keyword>
<proteinExistence type="inferred from homology"/>
<dbReference type="InterPro" id="IPR042176">
    <property type="entry name" value="Pantoate_ligase_C"/>
</dbReference>
<dbReference type="GO" id="GO:0005829">
    <property type="term" value="C:cytosol"/>
    <property type="evidence" value="ECO:0007669"/>
    <property type="project" value="TreeGrafter"/>
</dbReference>
<protein>
    <recommendedName>
        <fullName evidence="8">Pantothenate synthetase</fullName>
        <shortName evidence="8">PS</shortName>
        <ecNumber evidence="8">6.3.2.1</ecNumber>
    </recommendedName>
    <alternativeName>
        <fullName evidence="8">Pantoate--beta-alanine ligase</fullName>
    </alternativeName>
    <alternativeName>
        <fullName evidence="8">Pantoate-activating enzyme</fullName>
    </alternativeName>
</protein>
<evidence type="ECO:0000256" key="6">
    <source>
        <dbReference type="ARBA" id="ARBA00022840"/>
    </source>
</evidence>
<dbReference type="Pfam" id="PF02569">
    <property type="entry name" value="Pantoate_ligase"/>
    <property type="match status" value="1"/>
</dbReference>
<sequence>MLITALDEMQRWSDTTRSASKIIGIVPTMGYLHDGHRSLIETAAGECDAVVTTIFVNPLQFGAGEDYERYPRNLERDVAIARDAGTTVIFAPSRQAMYPDGYTTTIDVGPIAQRFEGTHRPGHFRGVATVVAKLFNLIKPHVAYFGQKDYQQTLVIARLISDLNFDITLRVLPTVRESDGLAMSSRNVYLSPTERADATVLYRALQAALEAIARGERERLHVEAHMRSVIESVPTAQIDYVAAARAETLDQPDVFVPGEKIVLLLAVRIGSTRLIDNALTTIPYDSSST</sequence>
<feature type="binding site" evidence="8">
    <location>
        <position position="60"/>
    </location>
    <ligand>
        <name>beta-alanine</name>
        <dbReference type="ChEBI" id="CHEBI:57966"/>
    </ligand>
</feature>
<evidence type="ECO:0000256" key="2">
    <source>
        <dbReference type="ARBA" id="ARBA00009256"/>
    </source>
</evidence>
<evidence type="ECO:0000256" key="7">
    <source>
        <dbReference type="ARBA" id="ARBA00048258"/>
    </source>
</evidence>
<reference evidence="9" key="1">
    <citation type="journal article" date="2005" name="Environ. Microbiol.">
        <title>Genetic and functional properties of uncultivated thermophilic crenarchaeotes from a subsurface gold mine as revealed by analysis of genome fragments.</title>
        <authorList>
            <person name="Nunoura T."/>
            <person name="Hirayama H."/>
            <person name="Takami H."/>
            <person name="Oida H."/>
            <person name="Nishi S."/>
            <person name="Shimamura S."/>
            <person name="Suzuki Y."/>
            <person name="Inagaki F."/>
            <person name="Takai K."/>
            <person name="Nealson K.H."/>
            <person name="Horikoshi K."/>
        </authorList>
    </citation>
    <scope>NUCLEOTIDE SEQUENCE</scope>
</reference>
<evidence type="ECO:0000256" key="1">
    <source>
        <dbReference type="ARBA" id="ARBA00004990"/>
    </source>
</evidence>
<comment type="pathway">
    <text evidence="1 8">Cofactor biosynthesis; (R)-pantothenate biosynthesis; (R)-pantothenate from (R)-pantoate and beta-alanine: step 1/1.</text>
</comment>
<dbReference type="InterPro" id="IPR014729">
    <property type="entry name" value="Rossmann-like_a/b/a_fold"/>
</dbReference>
<comment type="miscellaneous">
    <text evidence="8">The reaction proceeds by a bi uni uni bi ping pong mechanism.</text>
</comment>
<dbReference type="EMBL" id="AP011735">
    <property type="protein sequence ID" value="BAL56013.1"/>
    <property type="molecule type" value="Genomic_DNA"/>
</dbReference>
<dbReference type="GO" id="GO:0004592">
    <property type="term" value="F:pantoate-beta-alanine ligase activity"/>
    <property type="evidence" value="ECO:0007669"/>
    <property type="project" value="UniProtKB-UniRule"/>
</dbReference>
<feature type="binding site" evidence="8">
    <location>
        <position position="152"/>
    </location>
    <ligand>
        <name>(R)-pantoate</name>
        <dbReference type="ChEBI" id="CHEBI:15980"/>
    </ligand>
</feature>
<feature type="binding site" evidence="8">
    <location>
        <begin position="146"/>
        <end position="149"/>
    </location>
    <ligand>
        <name>ATP</name>
        <dbReference type="ChEBI" id="CHEBI:30616"/>
    </ligand>
</feature>
<dbReference type="GO" id="GO:0005524">
    <property type="term" value="F:ATP binding"/>
    <property type="evidence" value="ECO:0007669"/>
    <property type="project" value="UniProtKB-KW"/>
</dbReference>
<dbReference type="PANTHER" id="PTHR21299:SF1">
    <property type="entry name" value="PANTOATE--BETA-ALANINE LIGASE"/>
    <property type="match status" value="1"/>
</dbReference>
<dbReference type="EC" id="6.3.2.1" evidence="8"/>
<evidence type="ECO:0000256" key="8">
    <source>
        <dbReference type="HAMAP-Rule" id="MF_00158"/>
    </source>
</evidence>
<dbReference type="CDD" id="cd00560">
    <property type="entry name" value="PanC"/>
    <property type="match status" value="1"/>
</dbReference>
<feature type="binding site" evidence="8">
    <location>
        <begin position="183"/>
        <end position="186"/>
    </location>
    <ligand>
        <name>ATP</name>
        <dbReference type="ChEBI" id="CHEBI:30616"/>
    </ligand>
</feature>
<dbReference type="AlphaFoldDB" id="H5SIM7"/>
<evidence type="ECO:0000313" key="9">
    <source>
        <dbReference type="EMBL" id="BAL56013.1"/>
    </source>
</evidence>
<keyword evidence="4 8" id="KW-0566">Pantothenate biosynthesis</keyword>
<keyword evidence="6 8" id="KW-0067">ATP-binding</keyword>
<evidence type="ECO:0000256" key="4">
    <source>
        <dbReference type="ARBA" id="ARBA00022655"/>
    </source>
</evidence>
<comment type="function">
    <text evidence="8">Catalyzes the condensation of pantoate with beta-alanine in an ATP-dependent reaction via a pantoyl-adenylate intermediate.</text>
</comment>
<dbReference type="InterPro" id="IPR003721">
    <property type="entry name" value="Pantoate_ligase"/>
</dbReference>
<dbReference type="HAMAP" id="MF_00158">
    <property type="entry name" value="PanC"/>
    <property type="match status" value="1"/>
</dbReference>
<reference evidence="9" key="2">
    <citation type="journal article" date="2012" name="PLoS ONE">
        <title>A Deeply Branching Thermophilic Bacterium with an Ancient Acetyl-CoA Pathway Dominates a Subsurface Ecosystem.</title>
        <authorList>
            <person name="Takami H."/>
            <person name="Noguchi H."/>
            <person name="Takaki Y."/>
            <person name="Uchiyama I."/>
            <person name="Toyoda A."/>
            <person name="Nishi S."/>
            <person name="Chee G.-J."/>
            <person name="Arai W."/>
            <person name="Nunoura T."/>
            <person name="Itoh T."/>
            <person name="Hattori M."/>
            <person name="Takai K."/>
        </authorList>
    </citation>
    <scope>NUCLEOTIDE SEQUENCE</scope>
</reference>
<keyword evidence="3 8" id="KW-0436">Ligase</keyword>
<feature type="binding site" evidence="8">
    <location>
        <position position="175"/>
    </location>
    <ligand>
        <name>ATP</name>
        <dbReference type="ChEBI" id="CHEBI:30616"/>
    </ligand>
</feature>
<dbReference type="UniPathway" id="UPA00028">
    <property type="reaction ID" value="UER00005"/>
</dbReference>
<keyword evidence="5 8" id="KW-0547">Nucleotide-binding</keyword>
<dbReference type="Gene3D" id="3.30.1300.10">
    <property type="entry name" value="Pantoate-beta-alanine ligase, C-terminal domain"/>
    <property type="match status" value="1"/>
</dbReference>
<gene>
    <name evidence="8" type="primary">panC</name>
    <name evidence="9" type="ORF">HGMM_F33H03C22</name>
</gene>